<comment type="caution">
    <text evidence="3">The sequence shown here is derived from an EMBL/GenBank/DDBJ whole genome shotgun (WGS) entry which is preliminary data.</text>
</comment>
<feature type="region of interest" description="Disordered" evidence="1">
    <location>
        <begin position="195"/>
        <end position="215"/>
    </location>
</feature>
<sequence>MSTEEFWQRLSIIRVAKRPASVNKIPSPDYKIVSFPEPSTAHVSKAKSDTCPVASTAFNVAPEHSFSASLSSLALQMIISTKLYKSATRIINNHSIQRTKTNFSFRSCKKQVQLEIMVFRPMRGNWLAALKNGVGGRAAYTTSTAPKMKAYAASADYGRANQQKGKSSKQDFVAVYVAIGMITLSTGLGLHTASQQLRNSPTVRVKKQRRGTLPEVVEPDHVAGESERFIKQSFFRKVAQVQDRIYPDHHHIPNSVAKDT</sequence>
<keyword evidence="2" id="KW-0812">Transmembrane</keyword>
<reference evidence="3 4" key="1">
    <citation type="submission" date="2024-01" db="EMBL/GenBank/DDBJ databases">
        <title>The genomes of 5 underutilized Papilionoideae crops provide insights into root nodulation and disease resistanc.</title>
        <authorList>
            <person name="Jiang F."/>
        </authorList>
    </citation>
    <scope>NUCLEOTIDE SEQUENCE [LARGE SCALE GENOMIC DNA]</scope>
    <source>
        <strain evidence="3">JINMINGXINNONG_FW02</strain>
        <tissue evidence="3">Leaves</tissue>
    </source>
</reference>
<protein>
    <submittedName>
        <fullName evidence="3">Uncharacterized protein</fullName>
    </submittedName>
</protein>
<dbReference type="AlphaFoldDB" id="A0AAN9RF47"/>
<accession>A0AAN9RF47</accession>
<dbReference type="EMBL" id="JAYMYR010000004">
    <property type="protein sequence ID" value="KAK7369587.1"/>
    <property type="molecule type" value="Genomic_DNA"/>
</dbReference>
<evidence type="ECO:0000313" key="3">
    <source>
        <dbReference type="EMBL" id="KAK7369587.1"/>
    </source>
</evidence>
<gene>
    <name evidence="3" type="ORF">VNO80_11628</name>
</gene>
<organism evidence="3 4">
    <name type="scientific">Phaseolus coccineus</name>
    <name type="common">Scarlet runner bean</name>
    <name type="synonym">Phaseolus multiflorus</name>
    <dbReference type="NCBI Taxonomy" id="3886"/>
    <lineage>
        <taxon>Eukaryota</taxon>
        <taxon>Viridiplantae</taxon>
        <taxon>Streptophyta</taxon>
        <taxon>Embryophyta</taxon>
        <taxon>Tracheophyta</taxon>
        <taxon>Spermatophyta</taxon>
        <taxon>Magnoliopsida</taxon>
        <taxon>eudicotyledons</taxon>
        <taxon>Gunneridae</taxon>
        <taxon>Pentapetalae</taxon>
        <taxon>rosids</taxon>
        <taxon>fabids</taxon>
        <taxon>Fabales</taxon>
        <taxon>Fabaceae</taxon>
        <taxon>Papilionoideae</taxon>
        <taxon>50 kb inversion clade</taxon>
        <taxon>NPAAA clade</taxon>
        <taxon>indigoferoid/millettioid clade</taxon>
        <taxon>Phaseoleae</taxon>
        <taxon>Phaseolus</taxon>
    </lineage>
</organism>
<keyword evidence="4" id="KW-1185">Reference proteome</keyword>
<evidence type="ECO:0000256" key="1">
    <source>
        <dbReference type="SAM" id="MobiDB-lite"/>
    </source>
</evidence>
<dbReference type="PANTHER" id="PTHR33919:SF11">
    <property type="entry name" value="EXPRESSED PROTEIN"/>
    <property type="match status" value="1"/>
</dbReference>
<keyword evidence="2" id="KW-0472">Membrane</keyword>
<proteinExistence type="predicted"/>
<evidence type="ECO:0000313" key="4">
    <source>
        <dbReference type="Proteomes" id="UP001374584"/>
    </source>
</evidence>
<keyword evidence="2" id="KW-1133">Transmembrane helix</keyword>
<feature type="transmembrane region" description="Helical" evidence="2">
    <location>
        <begin position="172"/>
        <end position="190"/>
    </location>
</feature>
<name>A0AAN9RF47_PHACN</name>
<evidence type="ECO:0000256" key="2">
    <source>
        <dbReference type="SAM" id="Phobius"/>
    </source>
</evidence>
<dbReference type="Proteomes" id="UP001374584">
    <property type="component" value="Unassembled WGS sequence"/>
</dbReference>
<dbReference type="PANTHER" id="PTHR33919">
    <property type="entry name" value="OS09G0127700 PROTEIN"/>
    <property type="match status" value="1"/>
</dbReference>